<name>A0AAD4VFP1_PRUDU</name>
<accession>A0AAD4VFP1</accession>
<comment type="caution">
    <text evidence="1">The sequence shown here is derived from an EMBL/GenBank/DDBJ whole genome shotgun (WGS) entry which is preliminary data.</text>
</comment>
<sequence length="56" mass="6419">MHVEGQSSRNQKASGFVWYLIFIQFFHFRNGKSYTCVDPSVTSADVILLVTLLRPN</sequence>
<gene>
    <name evidence="1" type="ORF">L3X38_032099</name>
</gene>
<reference evidence="1 2" key="1">
    <citation type="journal article" date="2022" name="G3 (Bethesda)">
        <title>Whole-genome sequence and methylome profiling of the almond [Prunus dulcis (Mill.) D.A. Webb] cultivar 'Nonpareil'.</title>
        <authorList>
            <person name="D'Amico-Willman K.M."/>
            <person name="Ouma W.Z."/>
            <person name="Meulia T."/>
            <person name="Sideli G.M."/>
            <person name="Gradziel T.M."/>
            <person name="Fresnedo-Ramirez J."/>
        </authorList>
    </citation>
    <scope>NUCLEOTIDE SEQUENCE [LARGE SCALE GENOMIC DNA]</scope>
    <source>
        <strain evidence="1">Clone GOH B32 T37-40</strain>
    </source>
</reference>
<evidence type="ECO:0000313" key="2">
    <source>
        <dbReference type="Proteomes" id="UP001054821"/>
    </source>
</evidence>
<keyword evidence="2" id="KW-1185">Reference proteome</keyword>
<evidence type="ECO:0000313" key="1">
    <source>
        <dbReference type="EMBL" id="KAI5323027.1"/>
    </source>
</evidence>
<dbReference type="EMBL" id="JAJFAZ020000006">
    <property type="protein sequence ID" value="KAI5323027.1"/>
    <property type="molecule type" value="Genomic_DNA"/>
</dbReference>
<proteinExistence type="predicted"/>
<protein>
    <submittedName>
        <fullName evidence="1">Uncharacterized protein</fullName>
    </submittedName>
</protein>
<dbReference type="AlphaFoldDB" id="A0AAD4VFP1"/>
<organism evidence="1 2">
    <name type="scientific">Prunus dulcis</name>
    <name type="common">Almond</name>
    <name type="synonym">Amygdalus dulcis</name>
    <dbReference type="NCBI Taxonomy" id="3755"/>
    <lineage>
        <taxon>Eukaryota</taxon>
        <taxon>Viridiplantae</taxon>
        <taxon>Streptophyta</taxon>
        <taxon>Embryophyta</taxon>
        <taxon>Tracheophyta</taxon>
        <taxon>Spermatophyta</taxon>
        <taxon>Magnoliopsida</taxon>
        <taxon>eudicotyledons</taxon>
        <taxon>Gunneridae</taxon>
        <taxon>Pentapetalae</taxon>
        <taxon>rosids</taxon>
        <taxon>fabids</taxon>
        <taxon>Rosales</taxon>
        <taxon>Rosaceae</taxon>
        <taxon>Amygdaloideae</taxon>
        <taxon>Amygdaleae</taxon>
        <taxon>Prunus</taxon>
    </lineage>
</organism>
<dbReference type="Proteomes" id="UP001054821">
    <property type="component" value="Chromosome 6"/>
</dbReference>